<dbReference type="PROSITE" id="PS51450">
    <property type="entry name" value="LRR"/>
    <property type="match status" value="1"/>
</dbReference>
<evidence type="ECO:0000256" key="1">
    <source>
        <dbReference type="ARBA" id="ARBA00022614"/>
    </source>
</evidence>
<dbReference type="GO" id="GO:0006952">
    <property type="term" value="P:defense response"/>
    <property type="evidence" value="ECO:0007669"/>
    <property type="project" value="UniProtKB-KW"/>
</dbReference>
<evidence type="ECO:0000313" key="4">
    <source>
        <dbReference type="EMBL" id="KAK7860129.1"/>
    </source>
</evidence>
<feature type="domain" description="R13L1/DRL21-like LRR repeat region" evidence="3">
    <location>
        <begin position="140"/>
        <end position="216"/>
    </location>
</feature>
<dbReference type="Gene3D" id="3.80.10.10">
    <property type="entry name" value="Ribonuclease Inhibitor"/>
    <property type="match status" value="3"/>
</dbReference>
<evidence type="ECO:0000256" key="2">
    <source>
        <dbReference type="ARBA" id="ARBA00022821"/>
    </source>
</evidence>
<sequence length="504" mass="56613">MAKKIKAVQEKLAEVNGLANGLANGFGLARILSVDSNVEIVPTRETDSFLDHSEVVGRKNDVRRLRTFVSKNVVLGNTLLNFNCLRVLKLNGNSIKELPSSVGLLIHLRLLSVASLSIRALPKSITKLYNLQTLRIEGCRNVLEGLKPHRYLKSLAIDDFGGKKFPSWMLTSLDAWDGILLFGNLIEIRFGNCRKCEVLPTLGLLPHLRKLHIRDMCSTTFENIISKLTTLTSLEVWNISGLACLPEKLLQNNASLMSLTIGGWADLESIVSHEDVWAFCTSLRSLKIKVCWKLQIQGVPSHLQRLEINGCVILPTGLQSCTSLTLLEIQRCDKLKSIPNLGQLHSLTQLKIRYCDNLISIPDLRGLHSLIELQICHCPKLTSLPEGLESLTRLKTLAIGKFCKELDDFPSLVSIEHLHASLQHLELRGWPKLKSIPDNIQVFTALKSLFISHFEGMETWPEWLTKLSSLQILEIFRCSKLKECCAIGGKERYKIAHIPDIRIY</sequence>
<accession>A0AAW0MAE0</accession>
<dbReference type="PANTHER" id="PTHR36766:SF40">
    <property type="entry name" value="DISEASE RESISTANCE PROTEIN RGA3"/>
    <property type="match status" value="1"/>
</dbReference>
<keyword evidence="2" id="KW-0611">Plant defense</keyword>
<evidence type="ECO:0000259" key="3">
    <source>
        <dbReference type="Pfam" id="PF25019"/>
    </source>
</evidence>
<name>A0AAW0MAE0_QUESU</name>
<gene>
    <name evidence="4" type="primary">RGA3_20</name>
    <name evidence="4" type="ORF">CFP56_042097</name>
</gene>
<dbReference type="EMBL" id="PKMF04000008">
    <property type="protein sequence ID" value="KAK7860129.1"/>
    <property type="molecule type" value="Genomic_DNA"/>
</dbReference>
<dbReference type="InterPro" id="IPR056789">
    <property type="entry name" value="LRR_R13L1-DRL21"/>
</dbReference>
<dbReference type="AlphaFoldDB" id="A0AAW0MAE0"/>
<dbReference type="PANTHER" id="PTHR36766">
    <property type="entry name" value="PLANT BROAD-SPECTRUM MILDEW RESISTANCE PROTEIN RPW8"/>
    <property type="match status" value="1"/>
</dbReference>
<organism evidence="4">
    <name type="scientific">Quercus suber</name>
    <name type="common">Cork oak</name>
    <dbReference type="NCBI Taxonomy" id="58331"/>
    <lineage>
        <taxon>Eukaryota</taxon>
        <taxon>Viridiplantae</taxon>
        <taxon>Streptophyta</taxon>
        <taxon>Embryophyta</taxon>
        <taxon>Tracheophyta</taxon>
        <taxon>Spermatophyta</taxon>
        <taxon>Magnoliopsida</taxon>
        <taxon>eudicotyledons</taxon>
        <taxon>Gunneridae</taxon>
        <taxon>Pentapetalae</taxon>
        <taxon>rosids</taxon>
        <taxon>fabids</taxon>
        <taxon>Fagales</taxon>
        <taxon>Fagaceae</taxon>
        <taxon>Quercus</taxon>
    </lineage>
</organism>
<protein>
    <submittedName>
        <fullName evidence="4">Disease resistance protein rga3</fullName>
    </submittedName>
</protein>
<dbReference type="Pfam" id="PF25019">
    <property type="entry name" value="LRR_R13L1-DRL21"/>
    <property type="match status" value="1"/>
</dbReference>
<reference evidence="4" key="3">
    <citation type="submission" date="2023-07" db="EMBL/GenBank/DDBJ databases">
        <title>An improved reference 1 genome and first organelle genomes of Quercus suber.</title>
        <authorList>
            <consortium name="Genosuber Consortium"/>
            <person name="Usie A."/>
            <person name="Serra O."/>
            <person name="Barros P."/>
        </authorList>
    </citation>
    <scope>NUCLEOTIDE SEQUENCE</scope>
    <source>
        <strain evidence="4">HL8</strain>
        <tissue evidence="4">Leaves</tissue>
    </source>
</reference>
<reference evidence="4" key="1">
    <citation type="submission" date="2017-12" db="EMBL/GenBank/DDBJ databases">
        <authorList>
            <person name="Barbosa P."/>
            <person name="Usie A."/>
            <person name="Ramos A.M."/>
        </authorList>
    </citation>
    <scope>NUCLEOTIDE SEQUENCE</scope>
    <source>
        <strain evidence="4">HL8</strain>
        <tissue evidence="4">Leaves</tissue>
    </source>
</reference>
<dbReference type="SUPFAM" id="SSF52047">
    <property type="entry name" value="RNI-like"/>
    <property type="match status" value="1"/>
</dbReference>
<keyword evidence="1" id="KW-0433">Leucine-rich repeat</keyword>
<proteinExistence type="predicted"/>
<comment type="caution">
    <text evidence="4">The sequence shown here is derived from an EMBL/GenBank/DDBJ whole genome shotgun (WGS) entry which is preliminary data.</text>
</comment>
<dbReference type="InterPro" id="IPR032675">
    <property type="entry name" value="LRR_dom_sf"/>
</dbReference>
<reference evidence="4" key="2">
    <citation type="journal article" date="2018" name="Sci. Data">
        <title>The draft genome sequence of cork oak.</title>
        <authorList>
            <person name="Ramos A.M."/>
            <person name="Usie A."/>
            <person name="Barbosa P."/>
            <person name="Barros P.M."/>
            <person name="Capote T."/>
            <person name="Chaves I."/>
            <person name="Simoes F."/>
            <person name="Abreu I."/>
            <person name="Carrasquinho I."/>
            <person name="Faro C."/>
            <person name="Guimaraes J.B."/>
            <person name="Mendonca D."/>
            <person name="Nobrega F."/>
            <person name="Rodrigues L."/>
            <person name="Saibo N.J.M."/>
            <person name="Varela M.C."/>
            <person name="Egas C."/>
            <person name="Matos J."/>
            <person name="Miguel C.M."/>
            <person name="Oliveira M.M."/>
            <person name="Ricardo C.P."/>
            <person name="Goncalves S."/>
        </authorList>
    </citation>
    <scope>NUCLEOTIDE SEQUENCE [LARGE SCALE GENOMIC DNA]</scope>
    <source>
        <strain evidence="4">HL8</strain>
    </source>
</reference>
<dbReference type="InterPro" id="IPR001611">
    <property type="entry name" value="Leu-rich_rpt"/>
</dbReference>
<dbReference type="SUPFAM" id="SSF52058">
    <property type="entry name" value="L domain-like"/>
    <property type="match status" value="1"/>
</dbReference>